<dbReference type="SUPFAM" id="SSF52058">
    <property type="entry name" value="L domain-like"/>
    <property type="match status" value="1"/>
</dbReference>
<feature type="domain" description="Disease resistance N-terminal" evidence="7">
    <location>
        <begin position="5"/>
        <end position="91"/>
    </location>
</feature>
<dbReference type="InterPro" id="IPR042197">
    <property type="entry name" value="Apaf_helical"/>
</dbReference>
<dbReference type="InterPro" id="IPR058922">
    <property type="entry name" value="WHD_DRP"/>
</dbReference>
<dbReference type="InterPro" id="IPR027417">
    <property type="entry name" value="P-loop_NTPase"/>
</dbReference>
<evidence type="ECO:0000313" key="10">
    <source>
        <dbReference type="EMBL" id="WOK96016.1"/>
    </source>
</evidence>
<dbReference type="GO" id="GO:0043531">
    <property type="term" value="F:ADP binding"/>
    <property type="evidence" value="ECO:0007669"/>
    <property type="project" value="InterPro"/>
</dbReference>
<feature type="domain" description="Disease resistance protein winged helix" evidence="8">
    <location>
        <begin position="425"/>
        <end position="495"/>
    </location>
</feature>
<reference evidence="10 11" key="1">
    <citation type="submission" date="2023-10" db="EMBL/GenBank/DDBJ databases">
        <title>Chromosome-scale genome assembly provides insights into flower coloration mechanisms of Canna indica.</title>
        <authorList>
            <person name="Li C."/>
        </authorList>
    </citation>
    <scope>NUCLEOTIDE SEQUENCE [LARGE SCALE GENOMIC DNA]</scope>
    <source>
        <tissue evidence="10">Flower</tissue>
    </source>
</reference>
<dbReference type="Proteomes" id="UP001327560">
    <property type="component" value="Chromosome 2"/>
</dbReference>
<accession>A0AAQ3JU11</accession>
<evidence type="ECO:0000259" key="8">
    <source>
        <dbReference type="Pfam" id="PF23559"/>
    </source>
</evidence>
<dbReference type="AlphaFoldDB" id="A0AAQ3JU11"/>
<dbReference type="Gene3D" id="3.80.10.10">
    <property type="entry name" value="Ribonuclease Inhibitor"/>
    <property type="match status" value="2"/>
</dbReference>
<dbReference type="InterPro" id="IPR032675">
    <property type="entry name" value="LRR_dom_sf"/>
</dbReference>
<proteinExistence type="inferred from homology"/>
<dbReference type="Gene3D" id="1.10.10.10">
    <property type="entry name" value="Winged helix-like DNA-binding domain superfamily/Winged helix DNA-binding domain"/>
    <property type="match status" value="1"/>
</dbReference>
<dbReference type="EMBL" id="CP136891">
    <property type="protein sequence ID" value="WOK96016.1"/>
    <property type="molecule type" value="Genomic_DNA"/>
</dbReference>
<evidence type="ECO:0000259" key="9">
    <source>
        <dbReference type="Pfam" id="PF23598"/>
    </source>
</evidence>
<keyword evidence="2" id="KW-0433">Leucine-rich repeat</keyword>
<evidence type="ECO:0000256" key="5">
    <source>
        <dbReference type="ARBA" id="ARBA00022821"/>
    </source>
</evidence>
<keyword evidence="5" id="KW-0611">Plant defense</keyword>
<evidence type="ECO:0000256" key="4">
    <source>
        <dbReference type="ARBA" id="ARBA00022741"/>
    </source>
</evidence>
<evidence type="ECO:0000259" key="6">
    <source>
        <dbReference type="Pfam" id="PF00931"/>
    </source>
</evidence>
<dbReference type="InterPro" id="IPR036388">
    <property type="entry name" value="WH-like_DNA-bd_sf"/>
</dbReference>
<dbReference type="CDD" id="cd14798">
    <property type="entry name" value="RX-CC_like"/>
    <property type="match status" value="1"/>
</dbReference>
<dbReference type="PANTHER" id="PTHR23155">
    <property type="entry name" value="DISEASE RESISTANCE PROTEIN RP"/>
    <property type="match status" value="1"/>
</dbReference>
<keyword evidence="4" id="KW-0547">Nucleotide-binding</keyword>
<keyword evidence="3" id="KW-0677">Repeat</keyword>
<dbReference type="InterPro" id="IPR002182">
    <property type="entry name" value="NB-ARC"/>
</dbReference>
<dbReference type="InterPro" id="IPR038005">
    <property type="entry name" value="RX-like_CC"/>
</dbReference>
<sequence length="889" mass="101654">MVDFALSLAVEKLGNLLTTEALFLHELSDNAASLRQELQRMRCFLKDADSKRKQDERVKNWVREIGLVAHEAEDAIDTFVLEVEACRRRRRELGGFRGLIQRCFLLPGELQARHRAGEEIKKIKAKILEISASRETYGINNLGDLGGEAELSTQKRPLPPHVDESEVVGLDKDKENILRRLLDRSSGRRIVVSIVGIGGIGKTTLAQKAYNNSMVRQHFRFLLWLSVSQDYKLIDLLRKILPELPSSNRLGEEELIKMIHEYLKKERYLIVMDDVWRDDVWERLKAALPDENNGSRVVITTRFHNIARMADPTSSPYEVQVLSDDCSLELLLSKGLPNGDGNSPRPQELVGIGERLAKRCGGLPLALVVLGGLLSTKERTYRAWLRVLETMNWQSDGKTCMRILALSYEDLPYHLKSCFLYIASFPEDSEIPTRTLINLWIAEGFIPMQARGTVEDAAEDCLEELIQRCMLQVSMRRSNGTVKMCMVHDLLLDLAISEAKEDGFLAVYDNSDKRNNFSCRRAAFHTNLWTEGSHNPSLRSVLAFNITQPICNFGDYIIQFKLLRVMDLTYSNEDYRNLHLPVEIKEFMHLRYLRFKNSGLRALPSSVGDLPNLQIFHVEGHNLPAIPEGLWRLNMLRYVTFIELQSESVIAGPPSFADLSNLQTLQGIYLMPSWHNELPIVNNLRKLSIKLQDHEANGQILSRLMEKLGQLVSLKIRGKVIPSDFDTRAFTTNDCLQIMYLWGSWSRNSLATHDFPRHLTKLTLVWSSLEQDPMPALERLQCLRVLRLLDWSYCGTKMVCSAGGFQKLEILWLESLGNLQLWEMESGTMLNLTYLSIKNCSQLIMLPDLQFSIRLQELTLHCVPKIIDRIVENVGDDWYKVKHVPSISI</sequence>
<dbReference type="Pfam" id="PF23598">
    <property type="entry name" value="LRR_14"/>
    <property type="match status" value="1"/>
</dbReference>
<comment type="similarity">
    <text evidence="1">Belongs to the disease resistance NB-LRR family.</text>
</comment>
<dbReference type="FunFam" id="1.10.10.10:FF:000322">
    <property type="entry name" value="Probable disease resistance protein At1g63360"/>
    <property type="match status" value="1"/>
</dbReference>
<evidence type="ECO:0000256" key="2">
    <source>
        <dbReference type="ARBA" id="ARBA00022614"/>
    </source>
</evidence>
<dbReference type="InterPro" id="IPR044974">
    <property type="entry name" value="Disease_R_plants"/>
</dbReference>
<feature type="domain" description="NB-ARC" evidence="6">
    <location>
        <begin position="171"/>
        <end position="338"/>
    </location>
</feature>
<dbReference type="Gene3D" id="1.20.5.4130">
    <property type="match status" value="1"/>
</dbReference>
<protein>
    <submittedName>
        <fullName evidence="10">Disease resistance RPP8-like protein 2</fullName>
    </submittedName>
</protein>
<feature type="domain" description="Disease resistance R13L4/SHOC-2-like LRR" evidence="9">
    <location>
        <begin position="538"/>
        <end position="858"/>
    </location>
</feature>
<dbReference type="FunFam" id="3.40.50.300:FF:001091">
    <property type="entry name" value="Probable disease resistance protein At1g61300"/>
    <property type="match status" value="1"/>
</dbReference>
<dbReference type="InterPro" id="IPR041118">
    <property type="entry name" value="Rx_N"/>
</dbReference>
<evidence type="ECO:0000256" key="3">
    <source>
        <dbReference type="ARBA" id="ARBA00022737"/>
    </source>
</evidence>
<dbReference type="GO" id="GO:0002758">
    <property type="term" value="P:innate immune response-activating signaling pathway"/>
    <property type="evidence" value="ECO:0007669"/>
    <property type="project" value="UniProtKB-ARBA"/>
</dbReference>
<dbReference type="Pfam" id="PF23559">
    <property type="entry name" value="WHD_DRP"/>
    <property type="match status" value="1"/>
</dbReference>
<name>A0AAQ3JU11_9LILI</name>
<evidence type="ECO:0000256" key="1">
    <source>
        <dbReference type="ARBA" id="ARBA00008894"/>
    </source>
</evidence>
<dbReference type="PANTHER" id="PTHR23155:SF1193">
    <property type="entry name" value="DISEASE RESISTANCE PROTEIN RPP13-RELATED"/>
    <property type="match status" value="1"/>
</dbReference>
<gene>
    <name evidence="10" type="ORF">Cni_G04723</name>
</gene>
<evidence type="ECO:0000259" key="7">
    <source>
        <dbReference type="Pfam" id="PF18052"/>
    </source>
</evidence>
<dbReference type="Gene3D" id="1.10.8.430">
    <property type="entry name" value="Helical domain of apoptotic protease-activating factors"/>
    <property type="match status" value="1"/>
</dbReference>
<dbReference type="SUPFAM" id="SSF52540">
    <property type="entry name" value="P-loop containing nucleoside triphosphate hydrolases"/>
    <property type="match status" value="1"/>
</dbReference>
<dbReference type="GO" id="GO:0009626">
    <property type="term" value="P:plant-type hypersensitive response"/>
    <property type="evidence" value="ECO:0007669"/>
    <property type="project" value="UniProtKB-ARBA"/>
</dbReference>
<dbReference type="Pfam" id="PF18052">
    <property type="entry name" value="Rx_N"/>
    <property type="match status" value="1"/>
</dbReference>
<dbReference type="PRINTS" id="PR00364">
    <property type="entry name" value="DISEASERSIST"/>
</dbReference>
<keyword evidence="11" id="KW-1185">Reference proteome</keyword>
<dbReference type="InterPro" id="IPR055414">
    <property type="entry name" value="LRR_R13L4/SHOC2-like"/>
</dbReference>
<dbReference type="GO" id="GO:0042742">
    <property type="term" value="P:defense response to bacterium"/>
    <property type="evidence" value="ECO:0007669"/>
    <property type="project" value="UniProtKB-ARBA"/>
</dbReference>
<dbReference type="Gene3D" id="3.40.50.300">
    <property type="entry name" value="P-loop containing nucleotide triphosphate hydrolases"/>
    <property type="match status" value="1"/>
</dbReference>
<dbReference type="Pfam" id="PF00931">
    <property type="entry name" value="NB-ARC"/>
    <property type="match status" value="1"/>
</dbReference>
<organism evidence="10 11">
    <name type="scientific">Canna indica</name>
    <name type="common">Indian-shot</name>
    <dbReference type="NCBI Taxonomy" id="4628"/>
    <lineage>
        <taxon>Eukaryota</taxon>
        <taxon>Viridiplantae</taxon>
        <taxon>Streptophyta</taxon>
        <taxon>Embryophyta</taxon>
        <taxon>Tracheophyta</taxon>
        <taxon>Spermatophyta</taxon>
        <taxon>Magnoliopsida</taxon>
        <taxon>Liliopsida</taxon>
        <taxon>Zingiberales</taxon>
        <taxon>Cannaceae</taxon>
        <taxon>Canna</taxon>
    </lineage>
</organism>
<evidence type="ECO:0000313" key="11">
    <source>
        <dbReference type="Proteomes" id="UP001327560"/>
    </source>
</evidence>